<dbReference type="InterPro" id="IPR005588">
    <property type="entry name" value="MucB_RseB"/>
</dbReference>
<evidence type="ECO:0000259" key="6">
    <source>
        <dbReference type="Pfam" id="PF17188"/>
    </source>
</evidence>
<feature type="domain" description="MucB/RseB C-terminal" evidence="6">
    <location>
        <begin position="226"/>
        <end position="324"/>
    </location>
</feature>
<organism evidence="7">
    <name type="scientific">mine drainage metagenome</name>
    <dbReference type="NCBI Taxonomy" id="410659"/>
    <lineage>
        <taxon>unclassified sequences</taxon>
        <taxon>metagenomes</taxon>
        <taxon>ecological metagenomes</taxon>
    </lineage>
</organism>
<comment type="similarity">
    <text evidence="2">Belongs to the RseB family.</text>
</comment>
<dbReference type="Pfam" id="PF17188">
    <property type="entry name" value="MucB_RseB_C"/>
    <property type="match status" value="1"/>
</dbReference>
<dbReference type="Gene3D" id="3.30.200.100">
    <property type="entry name" value="MucB/RseB, C-terminal domain"/>
    <property type="match status" value="1"/>
</dbReference>
<proteinExistence type="inferred from homology"/>
<dbReference type="GO" id="GO:0030288">
    <property type="term" value="C:outer membrane-bounded periplasmic space"/>
    <property type="evidence" value="ECO:0007669"/>
    <property type="project" value="TreeGrafter"/>
</dbReference>
<dbReference type="CDD" id="cd16327">
    <property type="entry name" value="RseB"/>
    <property type="match status" value="1"/>
</dbReference>
<evidence type="ECO:0000256" key="1">
    <source>
        <dbReference type="ARBA" id="ARBA00004418"/>
    </source>
</evidence>
<comment type="caution">
    <text evidence="7">The sequence shown here is derived from an EMBL/GenBank/DDBJ whole genome shotgun (WGS) entry which is preliminary data.</text>
</comment>
<evidence type="ECO:0000256" key="3">
    <source>
        <dbReference type="ARBA" id="ARBA00022729"/>
    </source>
</evidence>
<name>A0A1J5S3P8_9ZZZZ</name>
<feature type="domain" description="MucB/RseB N-terminal" evidence="5">
    <location>
        <begin position="31"/>
        <end position="204"/>
    </location>
</feature>
<evidence type="ECO:0000313" key="7">
    <source>
        <dbReference type="EMBL" id="OIR02879.1"/>
    </source>
</evidence>
<keyword evidence="4" id="KW-0574">Periplasm</keyword>
<dbReference type="EMBL" id="MLJW01000071">
    <property type="protein sequence ID" value="OIR02879.1"/>
    <property type="molecule type" value="Genomic_DNA"/>
</dbReference>
<evidence type="ECO:0000256" key="4">
    <source>
        <dbReference type="ARBA" id="ARBA00022764"/>
    </source>
</evidence>
<dbReference type="InterPro" id="IPR029046">
    <property type="entry name" value="LolA/LolB/LppX"/>
</dbReference>
<dbReference type="InterPro" id="IPR038484">
    <property type="entry name" value="MucB/RseB_C_sf"/>
</dbReference>
<dbReference type="Pfam" id="PF03888">
    <property type="entry name" value="MucB_RseB"/>
    <property type="match status" value="1"/>
</dbReference>
<accession>A0A1J5S3P8</accession>
<comment type="subcellular location">
    <subcellularLocation>
        <location evidence="1">Periplasm</location>
    </subcellularLocation>
</comment>
<dbReference type="GO" id="GO:0045152">
    <property type="term" value="F:antisigma factor binding"/>
    <property type="evidence" value="ECO:0007669"/>
    <property type="project" value="TreeGrafter"/>
</dbReference>
<dbReference type="PANTHER" id="PTHR38782">
    <property type="match status" value="1"/>
</dbReference>
<gene>
    <name evidence="7" type="primary">rseB</name>
    <name evidence="7" type="ORF">GALL_150870</name>
</gene>
<dbReference type="PIRSF" id="PIRSF005427">
    <property type="entry name" value="RseB"/>
    <property type="match status" value="1"/>
</dbReference>
<sequence length="328" mass="35962">MKHVVQACAVAIAVIGLVSNAQASANDDTWQTLQKAAVAARALNYKGIFVCQIGQQSKSVQITHLFNGKGEFARNVVLDGSPRELLSQGSELVIYNPKNEKIVIEKRRGQNMFPAILPANLDAIKASYTLRAGEVERVAGRNAQLLFLDPKDNLRYGYQFWIDQEYGLLLKSAQINHAGQVMESMAFNQLSLINDVDLDWFKPNIDNHKRYVMESESAPIADNSVSTDWTLAELPAGYHKIQQVIRMVHGKSVPVTQVVFSDGLASVSLFVEPANKMIKSGSPAKSTHGVVGNASFYANVVDGYQLTVVGEVPETTVEKIANAVVFKK</sequence>
<dbReference type="Gene3D" id="2.50.20.10">
    <property type="entry name" value="Lipoprotein localisation LolA/LolB/LppX"/>
    <property type="match status" value="1"/>
</dbReference>
<dbReference type="SUPFAM" id="SSF89392">
    <property type="entry name" value="Prokaryotic lipoproteins and lipoprotein localization factors"/>
    <property type="match status" value="1"/>
</dbReference>
<dbReference type="PANTHER" id="PTHR38782:SF1">
    <property type="entry name" value="SIGMA-E FACTOR REGULATORY PROTEIN RSEB"/>
    <property type="match status" value="1"/>
</dbReference>
<evidence type="ECO:0000256" key="2">
    <source>
        <dbReference type="ARBA" id="ARBA00008150"/>
    </source>
</evidence>
<evidence type="ECO:0000259" key="5">
    <source>
        <dbReference type="Pfam" id="PF03888"/>
    </source>
</evidence>
<keyword evidence="3" id="KW-0732">Signal</keyword>
<dbReference type="InterPro" id="IPR033434">
    <property type="entry name" value="MucB/RseB_N"/>
</dbReference>
<dbReference type="InterPro" id="IPR033436">
    <property type="entry name" value="MucB/RseB_C"/>
</dbReference>
<dbReference type="AlphaFoldDB" id="A0A1J5S3P8"/>
<reference evidence="7" key="1">
    <citation type="submission" date="2016-10" db="EMBL/GenBank/DDBJ databases">
        <title>Sequence of Gallionella enrichment culture.</title>
        <authorList>
            <person name="Poehlein A."/>
            <person name="Muehling M."/>
            <person name="Daniel R."/>
        </authorList>
    </citation>
    <scope>NUCLEOTIDE SEQUENCE</scope>
</reference>
<protein>
    <submittedName>
        <fullName evidence="7">Sigma-E factor regulatory protein RseB</fullName>
    </submittedName>
</protein>
<dbReference type="GO" id="GO:0032885">
    <property type="term" value="P:regulation of polysaccharide biosynthetic process"/>
    <property type="evidence" value="ECO:0007669"/>
    <property type="project" value="TreeGrafter"/>
</dbReference>